<comment type="caution">
    <text evidence="1">The sequence shown here is derived from an EMBL/GenBank/DDBJ whole genome shotgun (WGS) entry which is preliminary data.</text>
</comment>
<reference evidence="1 2" key="1">
    <citation type="submission" date="2016-10" db="EMBL/GenBank/DDBJ databases">
        <title>Comparative genome analysis of multiple Pseudomonas spp. focuses on biocontrol and plant growth promoting traits.</title>
        <authorList>
            <person name="Tao X.-Y."/>
            <person name="Taylor C.G."/>
        </authorList>
    </citation>
    <scope>NUCLEOTIDE SEQUENCE [LARGE SCALE GENOMIC DNA]</scope>
    <source>
        <strain evidence="1 2">2F9</strain>
    </source>
</reference>
<name>A0A423NE41_PSEFL</name>
<protein>
    <submittedName>
        <fullName evidence="1">Uncharacterized protein</fullName>
    </submittedName>
</protein>
<sequence length="256" mass="29229">MKLPSGTIAKTIFQLLKEFWFPFISACGWTALVLWDEPKDVKSIGSNFVTAFFFVSWMTGQIFRVRKQAGVEASFEHLQVRLGRMIDELNDKTIWTINHITGGDGYCHALPKYNWKSQYKMDWEVTNCGDYSMYEVTVTIDDLDMKFRRPGFEAPGMFTLTASLGEIPTGASRMFEFGSVGHEKSRSFTVIIDSRNGRVIQDVRFIRNAGSTDLAYRVTRDGEVLVVLEEYIPEHFPLGEDGKFDWSVPELNENDG</sequence>
<dbReference type="EMBL" id="MOBY01000003">
    <property type="protein sequence ID" value="RON96519.1"/>
    <property type="molecule type" value="Genomic_DNA"/>
</dbReference>
<organism evidence="1 2">
    <name type="scientific">Pseudomonas fluorescens</name>
    <dbReference type="NCBI Taxonomy" id="294"/>
    <lineage>
        <taxon>Bacteria</taxon>
        <taxon>Pseudomonadati</taxon>
        <taxon>Pseudomonadota</taxon>
        <taxon>Gammaproteobacteria</taxon>
        <taxon>Pseudomonadales</taxon>
        <taxon>Pseudomonadaceae</taxon>
        <taxon>Pseudomonas</taxon>
    </lineage>
</organism>
<dbReference type="AlphaFoldDB" id="A0A423NE41"/>
<proteinExistence type="predicted"/>
<evidence type="ECO:0000313" key="2">
    <source>
        <dbReference type="Proteomes" id="UP000283650"/>
    </source>
</evidence>
<evidence type="ECO:0000313" key="1">
    <source>
        <dbReference type="EMBL" id="RON96519.1"/>
    </source>
</evidence>
<dbReference type="Proteomes" id="UP000283650">
    <property type="component" value="Unassembled WGS sequence"/>
</dbReference>
<accession>A0A423NE41</accession>
<gene>
    <name evidence="1" type="ORF">BK672_08110</name>
</gene>